<protein>
    <submittedName>
        <fullName evidence="2">NEDD4-like E3 ubiquitin-protein ligase WWP2 isoform X4</fullName>
    </submittedName>
</protein>
<dbReference type="EMBL" id="MU547138">
    <property type="protein sequence ID" value="KAI5628019.1"/>
    <property type="molecule type" value="Genomic_DNA"/>
</dbReference>
<reference evidence="2" key="1">
    <citation type="submission" date="2018-07" db="EMBL/GenBank/DDBJ databases">
        <title>Comparative genomics of catfishes provides insights into carnivory and benthic adaptation.</title>
        <authorList>
            <person name="Zhang Y."/>
            <person name="Wang D."/>
            <person name="Peng Z."/>
            <person name="Zheng S."/>
            <person name="Shao F."/>
            <person name="Tao W."/>
        </authorList>
    </citation>
    <scope>NUCLEOTIDE SEQUENCE</scope>
    <source>
        <strain evidence="2">Chongqing</strain>
    </source>
</reference>
<evidence type="ECO:0000313" key="2">
    <source>
        <dbReference type="EMBL" id="KAI5628019.1"/>
    </source>
</evidence>
<evidence type="ECO:0000313" key="3">
    <source>
        <dbReference type="Proteomes" id="UP001205998"/>
    </source>
</evidence>
<proteinExistence type="predicted"/>
<feature type="non-terminal residue" evidence="2">
    <location>
        <position position="1"/>
    </location>
</feature>
<name>A0AAD5FTY9_SILAS</name>
<feature type="non-terminal residue" evidence="2">
    <location>
        <position position="130"/>
    </location>
</feature>
<feature type="compositionally biased region" description="Basic and acidic residues" evidence="1">
    <location>
        <begin position="68"/>
        <end position="81"/>
    </location>
</feature>
<sequence>ENVELSLELQMENKGSVVSGGELNVCLDGLVVDLGSLPNHGAETDMDMRRKIYPECLTVLYNVVLEHNDDKDNPPAEESGRDLNTPPSPSLRPDAPPIDTSGSPPSVDSAPPPQEQNSQPSIEDLPAGET</sequence>
<dbReference type="AlphaFoldDB" id="A0AAD5FTY9"/>
<organism evidence="2 3">
    <name type="scientific">Silurus asotus</name>
    <name type="common">Amur catfish</name>
    <name type="synonym">Parasilurus asotus</name>
    <dbReference type="NCBI Taxonomy" id="30991"/>
    <lineage>
        <taxon>Eukaryota</taxon>
        <taxon>Metazoa</taxon>
        <taxon>Chordata</taxon>
        <taxon>Craniata</taxon>
        <taxon>Vertebrata</taxon>
        <taxon>Euteleostomi</taxon>
        <taxon>Actinopterygii</taxon>
        <taxon>Neopterygii</taxon>
        <taxon>Teleostei</taxon>
        <taxon>Ostariophysi</taxon>
        <taxon>Siluriformes</taxon>
        <taxon>Siluridae</taxon>
        <taxon>Silurus</taxon>
    </lineage>
</organism>
<feature type="compositionally biased region" description="Pro residues" evidence="1">
    <location>
        <begin position="86"/>
        <end position="96"/>
    </location>
</feature>
<feature type="region of interest" description="Disordered" evidence="1">
    <location>
        <begin position="68"/>
        <end position="130"/>
    </location>
</feature>
<accession>A0AAD5FTY9</accession>
<comment type="caution">
    <text evidence="2">The sequence shown here is derived from an EMBL/GenBank/DDBJ whole genome shotgun (WGS) entry which is preliminary data.</text>
</comment>
<gene>
    <name evidence="2" type="ORF">C0J50_10623</name>
</gene>
<keyword evidence="3" id="KW-1185">Reference proteome</keyword>
<evidence type="ECO:0000256" key="1">
    <source>
        <dbReference type="SAM" id="MobiDB-lite"/>
    </source>
</evidence>
<dbReference type="Proteomes" id="UP001205998">
    <property type="component" value="Unassembled WGS sequence"/>
</dbReference>